<dbReference type="RefSeq" id="WP_184048146.1">
    <property type="nucleotide sequence ID" value="NZ_JACIGK010000038.1"/>
</dbReference>
<protein>
    <submittedName>
        <fullName evidence="1">Archaellum component FlaC</fullName>
    </submittedName>
</protein>
<name>A0A7W6WBU5_9PROT</name>
<gene>
    <name evidence="1" type="ORF">GGD89_003569</name>
</gene>
<dbReference type="AlphaFoldDB" id="A0A7W6WBU5"/>
<keyword evidence="2" id="KW-1185">Reference proteome</keyword>
<organism evidence="1 2">
    <name type="scientific">Roseospira visakhapatnamensis</name>
    <dbReference type="NCBI Taxonomy" id="390880"/>
    <lineage>
        <taxon>Bacteria</taxon>
        <taxon>Pseudomonadati</taxon>
        <taxon>Pseudomonadota</taxon>
        <taxon>Alphaproteobacteria</taxon>
        <taxon>Rhodospirillales</taxon>
        <taxon>Rhodospirillaceae</taxon>
        <taxon>Roseospira</taxon>
    </lineage>
</organism>
<evidence type="ECO:0000313" key="1">
    <source>
        <dbReference type="EMBL" id="MBB4267917.1"/>
    </source>
</evidence>
<evidence type="ECO:0000313" key="2">
    <source>
        <dbReference type="Proteomes" id="UP000554286"/>
    </source>
</evidence>
<proteinExistence type="predicted"/>
<comment type="caution">
    <text evidence="1">The sequence shown here is derived from an EMBL/GenBank/DDBJ whole genome shotgun (WGS) entry which is preliminary data.</text>
</comment>
<accession>A0A7W6WBU5</accession>
<sequence>MVDDPYELILDHLRDIRGTLNGMDERFGRVERRLNSVDRQLAGFRNDMAVLHQMYADHRDEFGELRERVARIERRLDLSDPPPGH</sequence>
<dbReference type="EMBL" id="JACIGK010000038">
    <property type="protein sequence ID" value="MBB4267917.1"/>
    <property type="molecule type" value="Genomic_DNA"/>
</dbReference>
<dbReference type="Proteomes" id="UP000554286">
    <property type="component" value="Unassembled WGS sequence"/>
</dbReference>
<reference evidence="1 2" key="1">
    <citation type="submission" date="2020-08" db="EMBL/GenBank/DDBJ databases">
        <title>Genome sequencing of Purple Non-Sulfur Bacteria from various extreme environments.</title>
        <authorList>
            <person name="Mayer M."/>
        </authorList>
    </citation>
    <scope>NUCLEOTIDE SEQUENCE [LARGE SCALE GENOMIC DNA]</scope>
    <source>
        <strain evidence="1 2">JA131</strain>
    </source>
</reference>